<comment type="caution">
    <text evidence="1">The sequence shown here is derived from an EMBL/GenBank/DDBJ whole genome shotgun (WGS) entry which is preliminary data.</text>
</comment>
<organism evidence="1 2">
    <name type="scientific">Gossypium davidsonii</name>
    <name type="common">Davidson's cotton</name>
    <name type="synonym">Gossypium klotzschianum subsp. davidsonii</name>
    <dbReference type="NCBI Taxonomy" id="34287"/>
    <lineage>
        <taxon>Eukaryota</taxon>
        <taxon>Viridiplantae</taxon>
        <taxon>Streptophyta</taxon>
        <taxon>Embryophyta</taxon>
        <taxon>Tracheophyta</taxon>
        <taxon>Spermatophyta</taxon>
        <taxon>Magnoliopsida</taxon>
        <taxon>eudicotyledons</taxon>
        <taxon>Gunneridae</taxon>
        <taxon>Pentapetalae</taxon>
        <taxon>rosids</taxon>
        <taxon>malvids</taxon>
        <taxon>Malvales</taxon>
        <taxon>Malvaceae</taxon>
        <taxon>Malvoideae</taxon>
        <taxon>Gossypium</taxon>
    </lineage>
</organism>
<dbReference type="AlphaFoldDB" id="A0A7J8TJT5"/>
<name>A0A7J8TJT5_GOSDV</name>
<evidence type="ECO:0000313" key="2">
    <source>
        <dbReference type="Proteomes" id="UP000593561"/>
    </source>
</evidence>
<protein>
    <submittedName>
        <fullName evidence="1">Uncharacterized protein</fullName>
    </submittedName>
</protein>
<reference evidence="1 2" key="1">
    <citation type="journal article" date="2019" name="Genome Biol. Evol.">
        <title>Insights into the evolution of the New World diploid cottons (Gossypium, subgenus Houzingenia) based on genome sequencing.</title>
        <authorList>
            <person name="Grover C.E."/>
            <person name="Arick M.A. 2nd"/>
            <person name="Thrash A."/>
            <person name="Conover J.L."/>
            <person name="Sanders W.S."/>
            <person name="Peterson D.G."/>
            <person name="Frelichowski J.E."/>
            <person name="Scheffler J.A."/>
            <person name="Scheffler B.E."/>
            <person name="Wendel J.F."/>
        </authorList>
    </citation>
    <scope>NUCLEOTIDE SEQUENCE [LARGE SCALE GENOMIC DNA]</scope>
    <source>
        <strain evidence="1">27</strain>
        <tissue evidence="1">Leaf</tissue>
    </source>
</reference>
<dbReference type="Gene3D" id="2.30.110.10">
    <property type="entry name" value="Electron Transport, Fmn-binding Protein, Chain A"/>
    <property type="match status" value="1"/>
</dbReference>
<proteinExistence type="predicted"/>
<evidence type="ECO:0000313" key="1">
    <source>
        <dbReference type="EMBL" id="MBA0638429.1"/>
    </source>
</evidence>
<dbReference type="InterPro" id="IPR012349">
    <property type="entry name" value="Split_barrel_FMN-bd"/>
</dbReference>
<dbReference type="EMBL" id="JABFAC010250549">
    <property type="protein sequence ID" value="MBA0638429.1"/>
    <property type="molecule type" value="Genomic_DNA"/>
</dbReference>
<dbReference type="Proteomes" id="UP000593561">
    <property type="component" value="Unassembled WGS sequence"/>
</dbReference>
<sequence>MELYCIGTLSTLAQDGWPLGTSVRFVVDVEGTCNLTNPT</sequence>
<keyword evidence="2" id="KW-1185">Reference proteome</keyword>
<gene>
    <name evidence="1" type="ORF">Godav_028872</name>
</gene>
<accession>A0A7J8TJT5</accession>